<dbReference type="PROSITE" id="PS51404">
    <property type="entry name" value="DYP_PEROXIDASE"/>
    <property type="match status" value="1"/>
</dbReference>
<comment type="caution">
    <text evidence="12">The sequence shown here is derived from an EMBL/GenBank/DDBJ whole genome shotgun (WGS) entry which is preliminary data.</text>
</comment>
<evidence type="ECO:0000313" key="13">
    <source>
        <dbReference type="Proteomes" id="UP000612585"/>
    </source>
</evidence>
<reference evidence="12" key="1">
    <citation type="submission" date="2021-01" db="EMBL/GenBank/DDBJ databases">
        <title>Whole genome shotgun sequence of Virgisporangium aurantiacum NBRC 16421.</title>
        <authorList>
            <person name="Komaki H."/>
            <person name="Tamura T."/>
        </authorList>
    </citation>
    <scope>NUCLEOTIDE SEQUENCE</scope>
    <source>
        <strain evidence="12">NBRC 16421</strain>
    </source>
</reference>
<dbReference type="NCBIfam" id="TIGR01413">
    <property type="entry name" value="Dyp_perox_fam"/>
    <property type="match status" value="1"/>
</dbReference>
<dbReference type="SUPFAM" id="SSF54909">
    <property type="entry name" value="Dimeric alpha+beta barrel"/>
    <property type="match status" value="1"/>
</dbReference>
<evidence type="ECO:0000256" key="3">
    <source>
        <dbReference type="ARBA" id="ARBA00022617"/>
    </source>
</evidence>
<evidence type="ECO:0000256" key="7">
    <source>
        <dbReference type="ARBA" id="ARBA00023004"/>
    </source>
</evidence>
<keyword evidence="2" id="KW-0575">Peroxidase</keyword>
<evidence type="ECO:0000256" key="2">
    <source>
        <dbReference type="ARBA" id="ARBA00022559"/>
    </source>
</evidence>
<dbReference type="Proteomes" id="UP000612585">
    <property type="component" value="Unassembled WGS sequence"/>
</dbReference>
<feature type="compositionally biased region" description="Low complexity" evidence="9">
    <location>
        <begin position="200"/>
        <end position="227"/>
    </location>
</feature>
<keyword evidence="7" id="KW-0408">Iron</keyword>
<feature type="domain" description="Dyp-type peroxidase N-terminal" evidence="10">
    <location>
        <begin position="11"/>
        <end position="92"/>
    </location>
</feature>
<feature type="domain" description="Dyp-type peroxidase C-terminal" evidence="11">
    <location>
        <begin position="104"/>
        <end position="183"/>
    </location>
</feature>
<keyword evidence="4" id="KW-0479">Metal-binding</keyword>
<evidence type="ECO:0000256" key="8">
    <source>
        <dbReference type="ARBA" id="ARBA00025737"/>
    </source>
</evidence>
<dbReference type="GO" id="GO:0046872">
    <property type="term" value="F:metal ion binding"/>
    <property type="evidence" value="ECO:0007669"/>
    <property type="project" value="UniProtKB-KW"/>
</dbReference>
<feature type="region of interest" description="Disordered" evidence="9">
    <location>
        <begin position="174"/>
        <end position="227"/>
    </location>
</feature>
<dbReference type="Pfam" id="PF04261">
    <property type="entry name" value="Dyp_perox_N"/>
    <property type="match status" value="1"/>
</dbReference>
<evidence type="ECO:0000256" key="1">
    <source>
        <dbReference type="ARBA" id="ARBA00001970"/>
    </source>
</evidence>
<keyword evidence="6" id="KW-0560">Oxidoreductase</keyword>
<accession>A0A8J3ZIW8</accession>
<name>A0A8J3ZIW8_9ACTN</name>
<dbReference type="GO" id="GO:0004601">
    <property type="term" value="F:peroxidase activity"/>
    <property type="evidence" value="ECO:0007669"/>
    <property type="project" value="UniProtKB-KW"/>
</dbReference>
<keyword evidence="3" id="KW-0349">Heme</keyword>
<dbReference type="InterPro" id="IPR048328">
    <property type="entry name" value="Dyp_perox_C"/>
</dbReference>
<dbReference type="PANTHER" id="PTHR30521:SF4">
    <property type="entry name" value="DEFERROCHELATASE"/>
    <property type="match status" value="1"/>
</dbReference>
<keyword evidence="13" id="KW-1185">Reference proteome</keyword>
<dbReference type="EMBL" id="BOPG01000083">
    <property type="protein sequence ID" value="GIJ62805.1"/>
    <property type="molecule type" value="Genomic_DNA"/>
</dbReference>
<evidence type="ECO:0000256" key="4">
    <source>
        <dbReference type="ARBA" id="ARBA00022723"/>
    </source>
</evidence>
<proteinExistence type="inferred from homology"/>
<organism evidence="12 13">
    <name type="scientific">Virgisporangium aurantiacum</name>
    <dbReference type="NCBI Taxonomy" id="175570"/>
    <lineage>
        <taxon>Bacteria</taxon>
        <taxon>Bacillati</taxon>
        <taxon>Actinomycetota</taxon>
        <taxon>Actinomycetes</taxon>
        <taxon>Micromonosporales</taxon>
        <taxon>Micromonosporaceae</taxon>
        <taxon>Virgisporangium</taxon>
    </lineage>
</organism>
<dbReference type="InterPro" id="IPR048327">
    <property type="entry name" value="Dyp_perox_N"/>
</dbReference>
<evidence type="ECO:0000256" key="5">
    <source>
        <dbReference type="ARBA" id="ARBA00022729"/>
    </source>
</evidence>
<dbReference type="GO" id="GO:0020037">
    <property type="term" value="F:heme binding"/>
    <property type="evidence" value="ECO:0007669"/>
    <property type="project" value="InterPro"/>
</dbReference>
<dbReference type="InterPro" id="IPR006314">
    <property type="entry name" value="Dyp_peroxidase"/>
</dbReference>
<evidence type="ECO:0000256" key="9">
    <source>
        <dbReference type="SAM" id="MobiDB-lite"/>
    </source>
</evidence>
<dbReference type="Pfam" id="PF20628">
    <property type="entry name" value="Dyp_perox_C"/>
    <property type="match status" value="1"/>
</dbReference>
<protein>
    <submittedName>
        <fullName evidence="12">Uncharacterized protein</fullName>
    </submittedName>
</protein>
<dbReference type="AlphaFoldDB" id="A0A8J3ZIW8"/>
<gene>
    <name evidence="12" type="ORF">Vau01_103210</name>
</gene>
<comment type="similarity">
    <text evidence="8">Belongs to the DyP-type peroxidase family.</text>
</comment>
<comment type="cofactor">
    <cofactor evidence="1">
        <name>heme b</name>
        <dbReference type="ChEBI" id="CHEBI:60344"/>
    </cofactor>
</comment>
<dbReference type="InterPro" id="IPR011008">
    <property type="entry name" value="Dimeric_a/b-barrel"/>
</dbReference>
<dbReference type="GO" id="GO:0005829">
    <property type="term" value="C:cytosol"/>
    <property type="evidence" value="ECO:0007669"/>
    <property type="project" value="TreeGrafter"/>
</dbReference>
<dbReference type="PANTHER" id="PTHR30521">
    <property type="entry name" value="DEFERROCHELATASE/PEROXIDASE"/>
    <property type="match status" value="1"/>
</dbReference>
<evidence type="ECO:0000259" key="10">
    <source>
        <dbReference type="Pfam" id="PF04261"/>
    </source>
</evidence>
<evidence type="ECO:0000313" key="12">
    <source>
        <dbReference type="EMBL" id="GIJ62805.1"/>
    </source>
</evidence>
<keyword evidence="5" id="KW-0732">Signal</keyword>
<evidence type="ECO:0000259" key="11">
    <source>
        <dbReference type="Pfam" id="PF20628"/>
    </source>
</evidence>
<sequence>MMEAGEAPAATVTLAVGASMFDGRFGLAGRRPRYLRPMPAFPHDVLDAAQCHGDLLLQVCAETPERVRAVVDGIAAAGGGALRQRWRLDGFRPENGVTASGVATSRNLLGFRDGAGNPDPADRMLMDRLVWADAGEPGWAAGGTYAVVRSIRLATRLWDRDAVPEQEAVFGRRRADGAPLGRSREDEPLRLRRRSRRATRACAPAPVAKSPRSSSTTSTVSRWSATG</sequence>
<evidence type="ECO:0000256" key="6">
    <source>
        <dbReference type="ARBA" id="ARBA00023002"/>
    </source>
</evidence>